<keyword evidence="4 8" id="KW-0812">Transmembrane</keyword>
<evidence type="ECO:0000256" key="2">
    <source>
        <dbReference type="ARBA" id="ARBA00008914"/>
    </source>
</evidence>
<evidence type="ECO:0000313" key="11">
    <source>
        <dbReference type="Proteomes" id="UP000199602"/>
    </source>
</evidence>
<evidence type="ECO:0000256" key="6">
    <source>
        <dbReference type="ARBA" id="ARBA00023136"/>
    </source>
</evidence>
<gene>
    <name evidence="10" type="ORF">SAMN04488516_101126</name>
</gene>
<evidence type="ECO:0000256" key="7">
    <source>
        <dbReference type="PROSITE-ProRule" id="PRU00473"/>
    </source>
</evidence>
<evidence type="ECO:0000313" key="10">
    <source>
        <dbReference type="EMBL" id="SDN23448.1"/>
    </source>
</evidence>
<dbReference type="PANTHER" id="PTHR30329:SF21">
    <property type="entry name" value="LIPOPROTEIN YIAD-RELATED"/>
    <property type="match status" value="1"/>
</dbReference>
<dbReference type="InterPro" id="IPR050330">
    <property type="entry name" value="Bact_OuterMem_StrucFunc"/>
</dbReference>
<evidence type="ECO:0000256" key="4">
    <source>
        <dbReference type="ARBA" id="ARBA00022692"/>
    </source>
</evidence>
<keyword evidence="3" id="KW-1003">Cell membrane</keyword>
<evidence type="ECO:0000256" key="5">
    <source>
        <dbReference type="ARBA" id="ARBA00022989"/>
    </source>
</evidence>
<evidence type="ECO:0000256" key="1">
    <source>
        <dbReference type="ARBA" id="ARBA00004162"/>
    </source>
</evidence>
<reference evidence="10 11" key="1">
    <citation type="submission" date="2016-10" db="EMBL/GenBank/DDBJ databases">
        <authorList>
            <person name="de Groot N.N."/>
        </authorList>
    </citation>
    <scope>NUCLEOTIDE SEQUENCE [LARGE SCALE GENOMIC DNA]</scope>
    <source>
        <strain evidence="10 11">DSM 15269</strain>
    </source>
</reference>
<dbReference type="RefSeq" id="WP_092061799.1">
    <property type="nucleotide sequence ID" value="NZ_FNIN01000001.1"/>
</dbReference>
<dbReference type="SUPFAM" id="SSF103088">
    <property type="entry name" value="OmpA-like"/>
    <property type="match status" value="1"/>
</dbReference>
<dbReference type="GO" id="GO:0005886">
    <property type="term" value="C:plasma membrane"/>
    <property type="evidence" value="ECO:0007669"/>
    <property type="project" value="UniProtKB-SubCell"/>
</dbReference>
<name>A0A1G9ZQ31_9BACT</name>
<dbReference type="InterPro" id="IPR006665">
    <property type="entry name" value="OmpA-like"/>
</dbReference>
<dbReference type="PANTHER" id="PTHR30329">
    <property type="entry name" value="STATOR ELEMENT OF FLAGELLAR MOTOR COMPLEX"/>
    <property type="match status" value="1"/>
</dbReference>
<dbReference type="CDD" id="cd07185">
    <property type="entry name" value="OmpA_C-like"/>
    <property type="match status" value="1"/>
</dbReference>
<dbReference type="EMBL" id="FNIN01000001">
    <property type="protein sequence ID" value="SDN23448.1"/>
    <property type="molecule type" value="Genomic_DNA"/>
</dbReference>
<dbReference type="InterPro" id="IPR025713">
    <property type="entry name" value="MotB-like_N_dom"/>
</dbReference>
<keyword evidence="5 8" id="KW-1133">Transmembrane helix</keyword>
<organism evidence="10 11">
    <name type="scientific">Desulfonauticus submarinus</name>
    <dbReference type="NCBI Taxonomy" id="206665"/>
    <lineage>
        <taxon>Bacteria</taxon>
        <taxon>Pseudomonadati</taxon>
        <taxon>Thermodesulfobacteriota</taxon>
        <taxon>Desulfovibrionia</taxon>
        <taxon>Desulfovibrionales</taxon>
        <taxon>Desulfonauticaceae</taxon>
        <taxon>Desulfonauticus</taxon>
    </lineage>
</organism>
<sequence length="241" mass="27252">MARKEECKCPDGLPGWLATFADLMSLLLTFFVLLLSFSNQDVQKFKDMLGSIKEAFGVQVQRKQADYIAFSPTRYERKDIKLDKDTKVLLGMVLKLKAVLDEDEFLKKNVEVTSDDNGVLIRVSSGVMFDPGGAVLKPKAYPILNEVIKILKENNFDLVVRGHTDDRPVRSKKFPSNWELSAARAAAAVRYIIQKGGINPSRIKAVGYADTRPLVPNTSEANRALNRRVEFYFHRPQVESW</sequence>
<protein>
    <submittedName>
        <fullName evidence="10">Chemotaxis protein MotB</fullName>
    </submittedName>
</protein>
<feature type="transmembrane region" description="Helical" evidence="8">
    <location>
        <begin position="16"/>
        <end position="37"/>
    </location>
</feature>
<dbReference type="Pfam" id="PF13677">
    <property type="entry name" value="MotB_plug"/>
    <property type="match status" value="1"/>
</dbReference>
<comment type="subcellular location">
    <subcellularLocation>
        <location evidence="1">Cell membrane</location>
        <topology evidence="1">Single-pass membrane protein</topology>
    </subcellularLocation>
</comment>
<keyword evidence="11" id="KW-1185">Reference proteome</keyword>
<keyword evidence="6 7" id="KW-0472">Membrane</keyword>
<feature type="domain" description="OmpA-like" evidence="9">
    <location>
        <begin position="116"/>
        <end position="237"/>
    </location>
</feature>
<evidence type="ECO:0000256" key="8">
    <source>
        <dbReference type="SAM" id="Phobius"/>
    </source>
</evidence>
<comment type="similarity">
    <text evidence="2">Belongs to the MotB family.</text>
</comment>
<dbReference type="InterPro" id="IPR036737">
    <property type="entry name" value="OmpA-like_sf"/>
</dbReference>
<proteinExistence type="inferred from homology"/>
<dbReference type="Proteomes" id="UP000199602">
    <property type="component" value="Unassembled WGS sequence"/>
</dbReference>
<dbReference type="Gene3D" id="3.30.1330.60">
    <property type="entry name" value="OmpA-like domain"/>
    <property type="match status" value="1"/>
</dbReference>
<dbReference type="STRING" id="206665.SAMN04488516_101126"/>
<accession>A0A1G9ZQ31</accession>
<dbReference type="PROSITE" id="PS51123">
    <property type="entry name" value="OMPA_2"/>
    <property type="match status" value="1"/>
</dbReference>
<dbReference type="OrthoDB" id="9783110at2"/>
<dbReference type="AlphaFoldDB" id="A0A1G9ZQ31"/>
<evidence type="ECO:0000259" key="9">
    <source>
        <dbReference type="PROSITE" id="PS51123"/>
    </source>
</evidence>
<dbReference type="Pfam" id="PF00691">
    <property type="entry name" value="OmpA"/>
    <property type="match status" value="1"/>
</dbReference>
<evidence type="ECO:0000256" key="3">
    <source>
        <dbReference type="ARBA" id="ARBA00022475"/>
    </source>
</evidence>